<dbReference type="GO" id="GO:0005737">
    <property type="term" value="C:cytoplasm"/>
    <property type="evidence" value="ECO:0007669"/>
    <property type="project" value="TreeGrafter"/>
</dbReference>
<feature type="region of interest" description="Disordered" evidence="3">
    <location>
        <begin position="1061"/>
        <end position="1240"/>
    </location>
</feature>
<feature type="compositionally biased region" description="Basic and acidic residues" evidence="3">
    <location>
        <begin position="1230"/>
        <end position="1240"/>
    </location>
</feature>
<dbReference type="SMART" id="SM00474">
    <property type="entry name" value="35EXOc"/>
    <property type="match status" value="1"/>
</dbReference>
<organism evidence="5 6">
    <name type="scientific">Bimuria novae-zelandiae CBS 107.79</name>
    <dbReference type="NCBI Taxonomy" id="1447943"/>
    <lineage>
        <taxon>Eukaryota</taxon>
        <taxon>Fungi</taxon>
        <taxon>Dikarya</taxon>
        <taxon>Ascomycota</taxon>
        <taxon>Pezizomycotina</taxon>
        <taxon>Dothideomycetes</taxon>
        <taxon>Pleosporomycetidae</taxon>
        <taxon>Pleosporales</taxon>
        <taxon>Massarineae</taxon>
        <taxon>Didymosphaeriaceae</taxon>
        <taxon>Bimuria</taxon>
    </lineage>
</organism>
<proteinExistence type="predicted"/>
<feature type="compositionally biased region" description="Polar residues" evidence="3">
    <location>
        <begin position="1158"/>
        <end position="1170"/>
    </location>
</feature>
<evidence type="ECO:0000256" key="3">
    <source>
        <dbReference type="SAM" id="MobiDB-lite"/>
    </source>
</evidence>
<evidence type="ECO:0000259" key="4">
    <source>
        <dbReference type="SMART" id="SM00474"/>
    </source>
</evidence>
<dbReference type="InterPro" id="IPR036397">
    <property type="entry name" value="RNaseH_sf"/>
</dbReference>
<feature type="compositionally biased region" description="Basic and acidic residues" evidence="3">
    <location>
        <begin position="1259"/>
        <end position="1271"/>
    </location>
</feature>
<keyword evidence="1" id="KW-0540">Nuclease</keyword>
<evidence type="ECO:0000313" key="6">
    <source>
        <dbReference type="Proteomes" id="UP000800036"/>
    </source>
</evidence>
<name>A0A6A5V9C7_9PLEO</name>
<feature type="compositionally biased region" description="Basic and acidic residues" evidence="3">
    <location>
        <begin position="1171"/>
        <end position="1180"/>
    </location>
</feature>
<dbReference type="InterPro" id="IPR012337">
    <property type="entry name" value="RNaseH-like_sf"/>
</dbReference>
<evidence type="ECO:0000313" key="5">
    <source>
        <dbReference type="EMBL" id="KAF1974003.1"/>
    </source>
</evidence>
<feature type="domain" description="3'-5' exonuclease" evidence="4">
    <location>
        <begin position="862"/>
        <end position="1057"/>
    </location>
</feature>
<dbReference type="GO" id="GO:0008408">
    <property type="term" value="F:3'-5' exonuclease activity"/>
    <property type="evidence" value="ECO:0007669"/>
    <property type="project" value="InterPro"/>
</dbReference>
<sequence>MLRRQCAFPLDAPGAVSRARPDGRGTVRSRLLPWSYRATGRRLQQQHICPTCCPSFLLNHHSAFSNPLHITMPPRRAVHHHAAPAIATSDEQISNAGAPRILKHNWEGQKTGAPRIPKHTARELQLDRAEHVRKERDTFRSIVIATRAEGLSYFGRRLRRFSPGRPGTTVEAKDFQSGEDDFRDQRRDLADAESPEVSGVRIFCLIVLDAATEVQHLRDDIFKAVHNTTVELKRLVEDRDPAGIPATVFLSRDVAIREDVLVRLVLARLSHARVEYPELSKLCHRYRELVKHTSEDFETLFGPALYESYRKHFVIKNQICSLRDLAKQLAKDVKQDVGLDANRGLDTMLLRHTLSRFAETLKMACPITDTVTDLLFGWAAVDAGGEGLGHMAAVLFCGAHHLGSHESTRLELPNHLRQLTSLFPLSARSSESMAKPFSEIESRVKTLIYRTYRIQQSIKELRIQVFHKAILAGKSGTLEPYAAYIRRDLLNLHKALYRRKHRQTQRKGDLRFLRRGGYKPSKWNLIVLEGVKLRKYLSPDRPQRSLRNIRRAKRHKFIEQLSSPLHVKHYYTNCKRDVTCSHQASGESRRRLHNPRRELRERRRTTLGKARRILSATLLSYQSRTVKTLRSADWVPSLPKMERPSTSTQVGKFITALGFYDESREPNTSIKTNYSRKVNPLEKKSERPVHLTLATTSGFTQTHRMRAAHPTAMLFDTRNLGQSVDMLTDSGAHGPGTTVGDSCASSPSRRDSEYKLPPGDQDPQAPDDQPNEHNPSQPDKDMDKESDEIPPSESEREDEPESEVEEESDTQEAEVQHTPLTYQIPPETLHRALQAPPQTRASYWSQKLYRGPGDEELLLHYCSNIEVSERVAKHFLDEKVLGFDIEWKPFSPAASIKENASLIQLASENRIALFHIARFPGKTVEQLMPLTLKAILESPTILKVGVAVKGDCSRLEKYFDLDIHGVFEISRLHNLVEYHASEPSKVSNKLVSLARQVQQHLLLPLYKGEPLTDEPQKNGSVRESDWSRPLDYEQIQYAAADAYAGLRLFDILEAKRKQLKPTPPIPRVCDYDNKRAPRAAAKTKRARKTKAELKKIATEALSGVDAEDTDEQSYETASEGLAEEDEDADEEADSESSGESDDPDADYVPRRRGRVDVSQRSTDTNAASETTSHHIDRVDFSRLSAANPGYPRLPSVSSTVEDSSSESDAFDPPLKRLKKKKATQEPEALLPKEDESEDKFPDLELEKAFSLMELDPEPLDPRTDAVDRPATSDKPAMNMHDSSASAEPPLHDSGSSAPIHAPTPTFAPLIQLDTSTYTSEFVQATSWAQSYLTSTIPAPSSTATPRIRATVPPLRAYHLWYHQRVPLDAIGSHLRDPPLAQSTVSGYIIQAINMEKLEYRDADLAALMLTLPANLRLGRYGWLSKKLGITR</sequence>
<feature type="compositionally biased region" description="Low complexity" evidence="3">
    <location>
        <begin position="757"/>
        <end position="768"/>
    </location>
</feature>
<feature type="region of interest" description="Disordered" evidence="3">
    <location>
        <begin position="726"/>
        <end position="837"/>
    </location>
</feature>
<dbReference type="GO" id="GO:0005634">
    <property type="term" value="C:nucleus"/>
    <property type="evidence" value="ECO:0007669"/>
    <property type="project" value="TreeGrafter"/>
</dbReference>
<dbReference type="Gene3D" id="3.30.420.10">
    <property type="entry name" value="Ribonuclease H-like superfamily/Ribonuclease H"/>
    <property type="match status" value="1"/>
</dbReference>
<protein>
    <recommendedName>
        <fullName evidence="4">3'-5' exonuclease domain-containing protein</fullName>
    </recommendedName>
</protein>
<dbReference type="GO" id="GO:0003676">
    <property type="term" value="F:nucleic acid binding"/>
    <property type="evidence" value="ECO:0007669"/>
    <property type="project" value="InterPro"/>
</dbReference>
<feature type="compositionally biased region" description="Acidic residues" evidence="3">
    <location>
        <begin position="784"/>
        <end position="812"/>
    </location>
</feature>
<dbReference type="OrthoDB" id="1920326at2759"/>
<feature type="compositionally biased region" description="Acidic residues" evidence="3">
    <location>
        <begin position="1121"/>
        <end position="1145"/>
    </location>
</feature>
<dbReference type="Pfam" id="PF01612">
    <property type="entry name" value="DNA_pol_A_exo1"/>
    <property type="match status" value="1"/>
</dbReference>
<dbReference type="InterPro" id="IPR002562">
    <property type="entry name" value="3'-5'_exonuclease_dom"/>
</dbReference>
<gene>
    <name evidence="5" type="ORF">BU23DRAFT_553675</name>
</gene>
<evidence type="ECO:0000256" key="2">
    <source>
        <dbReference type="ARBA" id="ARBA00022801"/>
    </source>
</evidence>
<keyword evidence="6" id="KW-1185">Reference proteome</keyword>
<dbReference type="GO" id="GO:0006139">
    <property type="term" value="P:nucleobase-containing compound metabolic process"/>
    <property type="evidence" value="ECO:0007669"/>
    <property type="project" value="InterPro"/>
</dbReference>
<dbReference type="PANTHER" id="PTHR13620:SF104">
    <property type="entry name" value="EXONUCLEASE 3'-5' DOMAIN-CONTAINING PROTEIN 2"/>
    <property type="match status" value="1"/>
</dbReference>
<keyword evidence="2" id="KW-0378">Hydrolase</keyword>
<dbReference type="CDD" id="cd06141">
    <property type="entry name" value="WRN_exo"/>
    <property type="match status" value="1"/>
</dbReference>
<feature type="region of interest" description="Disordered" evidence="3">
    <location>
        <begin position="1253"/>
        <end position="1302"/>
    </location>
</feature>
<evidence type="ECO:0000256" key="1">
    <source>
        <dbReference type="ARBA" id="ARBA00022722"/>
    </source>
</evidence>
<dbReference type="PANTHER" id="PTHR13620">
    <property type="entry name" value="3-5 EXONUCLEASE"/>
    <property type="match status" value="1"/>
</dbReference>
<accession>A0A6A5V9C7</accession>
<dbReference type="EMBL" id="ML976677">
    <property type="protein sequence ID" value="KAF1974003.1"/>
    <property type="molecule type" value="Genomic_DNA"/>
</dbReference>
<dbReference type="SUPFAM" id="SSF53098">
    <property type="entry name" value="Ribonuclease H-like"/>
    <property type="match status" value="1"/>
</dbReference>
<reference evidence="5" key="1">
    <citation type="journal article" date="2020" name="Stud. Mycol.">
        <title>101 Dothideomycetes genomes: a test case for predicting lifestyles and emergence of pathogens.</title>
        <authorList>
            <person name="Haridas S."/>
            <person name="Albert R."/>
            <person name="Binder M."/>
            <person name="Bloem J."/>
            <person name="Labutti K."/>
            <person name="Salamov A."/>
            <person name="Andreopoulos B."/>
            <person name="Baker S."/>
            <person name="Barry K."/>
            <person name="Bills G."/>
            <person name="Bluhm B."/>
            <person name="Cannon C."/>
            <person name="Castanera R."/>
            <person name="Culley D."/>
            <person name="Daum C."/>
            <person name="Ezra D."/>
            <person name="Gonzalez J."/>
            <person name="Henrissat B."/>
            <person name="Kuo A."/>
            <person name="Liang C."/>
            <person name="Lipzen A."/>
            <person name="Lutzoni F."/>
            <person name="Magnuson J."/>
            <person name="Mondo S."/>
            <person name="Nolan M."/>
            <person name="Ohm R."/>
            <person name="Pangilinan J."/>
            <person name="Park H.-J."/>
            <person name="Ramirez L."/>
            <person name="Alfaro M."/>
            <person name="Sun H."/>
            <person name="Tritt A."/>
            <person name="Yoshinaga Y."/>
            <person name="Zwiers L.-H."/>
            <person name="Turgeon B."/>
            <person name="Goodwin S."/>
            <person name="Spatafora J."/>
            <person name="Crous P."/>
            <person name="Grigoriev I."/>
        </authorList>
    </citation>
    <scope>NUCLEOTIDE SEQUENCE</scope>
    <source>
        <strain evidence="5">CBS 107.79</strain>
    </source>
</reference>
<dbReference type="InterPro" id="IPR051132">
    <property type="entry name" value="3-5_Exonuclease_domain"/>
</dbReference>
<dbReference type="Proteomes" id="UP000800036">
    <property type="component" value="Unassembled WGS sequence"/>
</dbReference>